<feature type="region of interest" description="Disordered" evidence="1">
    <location>
        <begin position="809"/>
        <end position="838"/>
    </location>
</feature>
<evidence type="ECO:0000313" key="4">
    <source>
        <dbReference type="Proteomes" id="UP000266841"/>
    </source>
</evidence>
<name>K0TM76_THAOC</name>
<feature type="non-terminal residue" evidence="3">
    <location>
        <position position="1"/>
    </location>
</feature>
<feature type="region of interest" description="Disordered" evidence="1">
    <location>
        <begin position="531"/>
        <end position="571"/>
    </location>
</feature>
<dbReference type="Pfam" id="PF24646">
    <property type="entry name" value="DUF7640"/>
    <property type="match status" value="1"/>
</dbReference>
<protein>
    <recommendedName>
        <fullName evidence="2">DUF7640 domain-containing protein</fullName>
    </recommendedName>
</protein>
<dbReference type="InterPro" id="IPR056057">
    <property type="entry name" value="DUF7640"/>
</dbReference>
<evidence type="ECO:0000313" key="3">
    <source>
        <dbReference type="EMBL" id="EJK72467.1"/>
    </source>
</evidence>
<evidence type="ECO:0000256" key="1">
    <source>
        <dbReference type="SAM" id="MobiDB-lite"/>
    </source>
</evidence>
<feature type="region of interest" description="Disordered" evidence="1">
    <location>
        <begin position="486"/>
        <end position="512"/>
    </location>
</feature>
<comment type="caution">
    <text evidence="3">The sequence shown here is derived from an EMBL/GenBank/DDBJ whole genome shotgun (WGS) entry which is preliminary data.</text>
</comment>
<dbReference type="EMBL" id="AGNL01005779">
    <property type="protein sequence ID" value="EJK72467.1"/>
    <property type="molecule type" value="Genomic_DNA"/>
</dbReference>
<dbReference type="PANTHER" id="PTHR48148">
    <property type="entry name" value="KERATINOCYTE PROLINE-RICH PROTEIN"/>
    <property type="match status" value="1"/>
</dbReference>
<dbReference type="OrthoDB" id="56955at2759"/>
<dbReference type="eggNOG" id="ENOG502RZNG">
    <property type="taxonomic scope" value="Eukaryota"/>
</dbReference>
<sequence length="838" mass="88187">QGASTSPSQSPPRTSLSESPTKATSPSQSPSSIPTTTLTATPSISTSPSFEGSAPPSVSFGPSGAPTLTKHPSLEPTTGINGGVASVINPETTFESVGCIYTGPQLGDANIRDGVATDFNCPVNLPGSASGPPELIFTQDFESLVLGMRVYANTEPFNGAAIAADPVSYTIEGRSDETSDWKVISFGEFDETWAKGGIQFPPPDRNVKDEAINSSFEEGDPTKSFGYVSFSNTIPYRDYRVRFPFARFNRANYTRIAISELELPGLVTLEPAPSSEPTLSAVPTASLLPTPEIVDGTASVIDPATELQTSGCIYTGPSIGDAYLRDGLISDYSCPYNPFNGTFPPQLILIQKYDSRVLGIRVYANSELLNTAALEADPISYTIEGRIDENSDWVVVSEGDFDQAWSDGGISAPPPPRNTENEEINSSFEQGDPSKSFGYASFENNAVYRDYRVTFPLKRFDINSTAEDYGRFAISELELPGVFVTQAPPTSQPVPIETNSPTNSPATHDPSLSPTISLVPSEFPSEVLTLNPNTDPTAFPTGMPSLTPTLGPSEPNPTESPTSAAPTLPAPSQSPIACIEACVGNTGTVAGGACIGYSADISKGACIGENACLQDDDDADLVRVGSSSCMGDRACADCSGSIDSSACLGDEACNGNKADISTGACNGLYSCLANEALVSDSSCISDEKTIDDVDNPFNYAGVCQQNSGLILSNSCIGLESCSFNSGPIGSGSCIGTQACCSNDQTVEAGQCDTDQECSKCPSSNLLNQKIETSSKSPTNDPSYTPTTSIPTFYPTVWYTYTPTMMLQPSGDQSSNLSAKFKSNNADTAKLQPHNQPYG</sequence>
<feature type="compositionally biased region" description="Polar residues" evidence="1">
    <location>
        <begin position="497"/>
        <end position="512"/>
    </location>
</feature>
<feature type="region of interest" description="Disordered" evidence="1">
    <location>
        <begin position="1"/>
        <end position="77"/>
    </location>
</feature>
<feature type="compositionally biased region" description="Low complexity" evidence="1">
    <location>
        <begin position="1"/>
        <end position="49"/>
    </location>
</feature>
<gene>
    <name evidence="3" type="ORF">THAOC_05999</name>
</gene>
<feature type="domain" description="DUF7640" evidence="2">
    <location>
        <begin position="581"/>
        <end position="685"/>
    </location>
</feature>
<accession>K0TM76</accession>
<feature type="compositionally biased region" description="Low complexity" evidence="1">
    <location>
        <begin position="552"/>
        <end position="571"/>
    </location>
</feature>
<organism evidence="3 4">
    <name type="scientific">Thalassiosira oceanica</name>
    <name type="common">Marine diatom</name>
    <dbReference type="NCBI Taxonomy" id="159749"/>
    <lineage>
        <taxon>Eukaryota</taxon>
        <taxon>Sar</taxon>
        <taxon>Stramenopiles</taxon>
        <taxon>Ochrophyta</taxon>
        <taxon>Bacillariophyta</taxon>
        <taxon>Coscinodiscophyceae</taxon>
        <taxon>Thalassiosirophycidae</taxon>
        <taxon>Thalassiosirales</taxon>
        <taxon>Thalassiosiraceae</taxon>
        <taxon>Thalassiosira</taxon>
    </lineage>
</organism>
<keyword evidence="4" id="KW-1185">Reference proteome</keyword>
<dbReference type="Proteomes" id="UP000266841">
    <property type="component" value="Unassembled WGS sequence"/>
</dbReference>
<dbReference type="AlphaFoldDB" id="K0TM76"/>
<reference evidence="3 4" key="1">
    <citation type="journal article" date="2012" name="Genome Biol.">
        <title>Genome and low-iron response of an oceanic diatom adapted to chronic iron limitation.</title>
        <authorList>
            <person name="Lommer M."/>
            <person name="Specht M."/>
            <person name="Roy A.S."/>
            <person name="Kraemer L."/>
            <person name="Andreson R."/>
            <person name="Gutowska M.A."/>
            <person name="Wolf J."/>
            <person name="Bergner S.V."/>
            <person name="Schilhabel M.B."/>
            <person name="Klostermeier U.C."/>
            <person name="Beiko R.G."/>
            <person name="Rosenstiel P."/>
            <person name="Hippler M."/>
            <person name="Laroche J."/>
        </authorList>
    </citation>
    <scope>NUCLEOTIDE SEQUENCE [LARGE SCALE GENOMIC DNA]</scope>
    <source>
        <strain evidence="3 4">CCMP1005</strain>
    </source>
</reference>
<dbReference type="PANTHER" id="PTHR48148:SF2">
    <property type="entry name" value="PA14 DOMAIN-CONTAINING PROTEIN"/>
    <property type="match status" value="1"/>
</dbReference>
<feature type="region of interest" description="Disordered" evidence="1">
    <location>
        <begin position="405"/>
        <end position="432"/>
    </location>
</feature>
<evidence type="ECO:0000259" key="2">
    <source>
        <dbReference type="Pfam" id="PF24646"/>
    </source>
</evidence>
<proteinExistence type="predicted"/>